<dbReference type="PANTHER" id="PTHR43827">
    <property type="entry name" value="2,5-DIKETO-D-GLUCONIC ACID REDUCTASE"/>
    <property type="match status" value="1"/>
</dbReference>
<dbReference type="InterPro" id="IPR020471">
    <property type="entry name" value="AKR"/>
</dbReference>
<comment type="caution">
    <text evidence="5">The sequence shown here is derived from an EMBL/GenBank/DDBJ whole genome shotgun (WGS) entry which is preliminary data.</text>
</comment>
<evidence type="ECO:0000256" key="1">
    <source>
        <dbReference type="ARBA" id="ARBA00007905"/>
    </source>
</evidence>
<dbReference type="InterPro" id="IPR023210">
    <property type="entry name" value="NADP_OxRdtase_dom"/>
</dbReference>
<evidence type="ECO:0000256" key="2">
    <source>
        <dbReference type="ARBA" id="ARBA00022857"/>
    </source>
</evidence>
<dbReference type="PIRSF" id="PIRSF000097">
    <property type="entry name" value="AKR"/>
    <property type="match status" value="1"/>
</dbReference>
<dbReference type="InterPro" id="IPR036812">
    <property type="entry name" value="NAD(P)_OxRdtase_dom_sf"/>
</dbReference>
<dbReference type="CDD" id="cd19071">
    <property type="entry name" value="AKR_AKR1-5-like"/>
    <property type="match status" value="1"/>
</dbReference>
<dbReference type="Proteomes" id="UP001310387">
    <property type="component" value="Unassembled WGS sequence"/>
</dbReference>
<sequence length="302" mass="33952">MILSEHYTLSNGVEIPKLGLGTWFINNRDVVRAVQDAVDVGYRHIDTAQAYRNEKGVGEAVRTSSVPREDLFVTTKLGAGAKSYRKAVAGIDRSLRTLGLDHIDLMIIHSPQPWSSFRGDNRYLEENREVWRALEEAYTAGKLRAIGVSNFDEQDLDNILGTATVAPMVNQVLAHVSNTPHDLIDYCQSRDVLVEAYSPVAHGELLTNDRVAEIAARYDVSVPQLSIRYDLQLGLLPLPKTTKVAHMKNNADLDFVISDEDMDTLRHVDRIEDYGDASMMPVYGGQMNLRSMVRMIRHSMRR</sequence>
<reference evidence="5" key="2">
    <citation type="submission" date="2024-02" db="EMBL/GenBank/DDBJ databases">
        <authorList>
            <person name="Prathaban M."/>
            <person name="Mythili R."/>
            <person name="Sharmila Devi N."/>
            <person name="Sobanaa M."/>
            <person name="Prathiviraj R."/>
            <person name="Selvin J."/>
        </authorList>
    </citation>
    <scope>NUCLEOTIDE SEQUENCE</scope>
    <source>
        <strain evidence="5">MP1014</strain>
    </source>
</reference>
<dbReference type="EMBL" id="JBAGLP010000118">
    <property type="protein sequence ID" value="MEG3615746.1"/>
    <property type="molecule type" value="Genomic_DNA"/>
</dbReference>
<dbReference type="RefSeq" id="WP_332902356.1">
    <property type="nucleotide sequence ID" value="NZ_JBAGLP010000118.1"/>
</dbReference>
<keyword evidence="3" id="KW-0560">Oxidoreductase</keyword>
<evidence type="ECO:0000256" key="3">
    <source>
        <dbReference type="ARBA" id="ARBA00023002"/>
    </source>
</evidence>
<proteinExistence type="inferred from homology"/>
<dbReference type="Pfam" id="PF00248">
    <property type="entry name" value="Aldo_ket_red"/>
    <property type="match status" value="1"/>
</dbReference>
<gene>
    <name evidence="5" type="ORF">V5O49_11480</name>
</gene>
<dbReference type="InterPro" id="IPR018170">
    <property type="entry name" value="Aldo/ket_reductase_CS"/>
</dbReference>
<reference evidence="5" key="1">
    <citation type="journal article" date="2024" name="Antonie Van Leeuwenhoek">
        <title>Isoptericola haloaureus sp. nov., a dimorphic actinobacterium isolated from mangrove sediments of southeast India, implicating biosaline agricultural significance through nitrogen fixation and salt tolerance genes.</title>
        <authorList>
            <person name="Prathaban M."/>
            <person name="Prathiviraj R."/>
            <person name="Ravichandran M."/>
            <person name="Natarajan S.D."/>
            <person name="Sobanaa M."/>
            <person name="Hari Krishna Kumar S."/>
            <person name="Chandrasekar V."/>
            <person name="Selvin J."/>
        </authorList>
    </citation>
    <scope>NUCLEOTIDE SEQUENCE</scope>
    <source>
        <strain evidence="5">MP1014</strain>
    </source>
</reference>
<protein>
    <submittedName>
        <fullName evidence="5">Aldo/keto reductase</fullName>
    </submittedName>
</protein>
<dbReference type="SUPFAM" id="SSF51430">
    <property type="entry name" value="NAD(P)-linked oxidoreductase"/>
    <property type="match status" value="1"/>
</dbReference>
<accession>A0ABU7Z8E9</accession>
<name>A0ABU7Z8E9_9MICO</name>
<dbReference type="Gene3D" id="3.20.20.100">
    <property type="entry name" value="NADP-dependent oxidoreductase domain"/>
    <property type="match status" value="1"/>
</dbReference>
<keyword evidence="6" id="KW-1185">Reference proteome</keyword>
<dbReference type="PROSITE" id="PS00798">
    <property type="entry name" value="ALDOKETO_REDUCTASE_1"/>
    <property type="match status" value="1"/>
</dbReference>
<feature type="domain" description="NADP-dependent oxidoreductase" evidence="4">
    <location>
        <begin position="17"/>
        <end position="268"/>
    </location>
</feature>
<organism evidence="5 6">
    <name type="scientific">Isoptericola haloaureus</name>
    <dbReference type="NCBI Taxonomy" id="1542902"/>
    <lineage>
        <taxon>Bacteria</taxon>
        <taxon>Bacillati</taxon>
        <taxon>Actinomycetota</taxon>
        <taxon>Actinomycetes</taxon>
        <taxon>Micrococcales</taxon>
        <taxon>Promicromonosporaceae</taxon>
        <taxon>Isoptericola</taxon>
    </lineage>
</organism>
<evidence type="ECO:0000259" key="4">
    <source>
        <dbReference type="Pfam" id="PF00248"/>
    </source>
</evidence>
<dbReference type="PRINTS" id="PR00069">
    <property type="entry name" value="ALDKETRDTASE"/>
</dbReference>
<evidence type="ECO:0000313" key="5">
    <source>
        <dbReference type="EMBL" id="MEG3615746.1"/>
    </source>
</evidence>
<keyword evidence="2" id="KW-0521">NADP</keyword>
<dbReference type="PANTHER" id="PTHR43827:SF3">
    <property type="entry name" value="NADP-DEPENDENT OXIDOREDUCTASE DOMAIN-CONTAINING PROTEIN"/>
    <property type="match status" value="1"/>
</dbReference>
<evidence type="ECO:0000313" key="6">
    <source>
        <dbReference type="Proteomes" id="UP001310387"/>
    </source>
</evidence>
<comment type="similarity">
    <text evidence="1">Belongs to the aldo/keto reductase family.</text>
</comment>